<feature type="repeat" description="TPR" evidence="3">
    <location>
        <begin position="126"/>
        <end position="159"/>
    </location>
</feature>
<dbReference type="AlphaFoldDB" id="A0A4R0PEE5"/>
<dbReference type="InterPro" id="IPR019734">
    <property type="entry name" value="TPR_rpt"/>
</dbReference>
<evidence type="ECO:0000256" key="1">
    <source>
        <dbReference type="ARBA" id="ARBA00022737"/>
    </source>
</evidence>
<dbReference type="PROSITE" id="PS50005">
    <property type="entry name" value="TPR"/>
    <property type="match status" value="2"/>
</dbReference>
<protein>
    <submittedName>
        <fullName evidence="4">Tetratricopeptide repeat protein</fullName>
    </submittedName>
</protein>
<keyword evidence="2 3" id="KW-0802">TPR repeat</keyword>
<feature type="repeat" description="TPR" evidence="3">
    <location>
        <begin position="58"/>
        <end position="91"/>
    </location>
</feature>
<keyword evidence="1" id="KW-0677">Repeat</keyword>
<evidence type="ECO:0000313" key="5">
    <source>
        <dbReference type="Proteomes" id="UP000291301"/>
    </source>
</evidence>
<dbReference type="Gene3D" id="1.25.40.10">
    <property type="entry name" value="Tetratricopeptide repeat domain"/>
    <property type="match status" value="1"/>
</dbReference>
<gene>
    <name evidence="4" type="ORF">E0D97_01700</name>
</gene>
<keyword evidence="5" id="KW-1185">Reference proteome</keyword>
<reference evidence="4 5" key="1">
    <citation type="journal article" date="2015" name="Antonie Van Leeuwenhoek">
        <title>Oricola cellulosilytica gen. nov., sp. nov., a cellulose-degrading bacterium of the family Phyllobacteriaceae isolated from surface seashore water, and emended descriptions of Mesorhizobium loti and Phyllobacterium myrsinacearum.</title>
        <authorList>
            <person name="Hameed A."/>
            <person name="Shahina M."/>
            <person name="Lai W.A."/>
            <person name="Lin S.Y."/>
            <person name="Young L.S."/>
            <person name="Liu Y.C."/>
            <person name="Hsu Y.H."/>
            <person name="Young C.C."/>
        </authorList>
    </citation>
    <scope>NUCLEOTIDE SEQUENCE [LARGE SCALE GENOMIC DNA]</scope>
    <source>
        <strain evidence="4 5">KCTC 52183</strain>
    </source>
</reference>
<dbReference type="InterPro" id="IPR013105">
    <property type="entry name" value="TPR_2"/>
</dbReference>
<dbReference type="OrthoDB" id="8445347at2"/>
<dbReference type="PROSITE" id="PS51257">
    <property type="entry name" value="PROKAR_LIPOPROTEIN"/>
    <property type="match status" value="1"/>
</dbReference>
<proteinExistence type="predicted"/>
<comment type="caution">
    <text evidence="4">The sequence shown here is derived from an EMBL/GenBank/DDBJ whole genome shotgun (WGS) entry which is preliminary data.</text>
</comment>
<sequence length="182" mass="20239">MTSGKLGVGRLRPFLAVAVSILGLSLASCQGVNVEDLSTFGDSAASVENLSDAEFYATDELITMGKTQFKERNYGKSYSFFKRAVEVFPKDPAAWLGFAASADHVGRFDTADRAYRVLSTMIGRRPEYYNNVGYSYLLRGNLPKARHYFLKAYEIDPSNEITANNLELMRNSVAFAKRGYRG</sequence>
<accession>A0A4R0PEE5</accession>
<dbReference type="SUPFAM" id="SSF48452">
    <property type="entry name" value="TPR-like"/>
    <property type="match status" value="1"/>
</dbReference>
<evidence type="ECO:0000256" key="3">
    <source>
        <dbReference type="PROSITE-ProRule" id="PRU00339"/>
    </source>
</evidence>
<evidence type="ECO:0000313" key="4">
    <source>
        <dbReference type="EMBL" id="TCD16175.1"/>
    </source>
</evidence>
<dbReference type="Pfam" id="PF07719">
    <property type="entry name" value="TPR_2"/>
    <property type="match status" value="1"/>
</dbReference>
<dbReference type="Proteomes" id="UP000291301">
    <property type="component" value="Unassembled WGS sequence"/>
</dbReference>
<evidence type="ECO:0000256" key="2">
    <source>
        <dbReference type="ARBA" id="ARBA00022803"/>
    </source>
</evidence>
<dbReference type="SMART" id="SM00028">
    <property type="entry name" value="TPR"/>
    <property type="match status" value="2"/>
</dbReference>
<dbReference type="EMBL" id="SJST01000001">
    <property type="protein sequence ID" value="TCD16175.1"/>
    <property type="molecule type" value="Genomic_DNA"/>
</dbReference>
<dbReference type="InterPro" id="IPR011990">
    <property type="entry name" value="TPR-like_helical_dom_sf"/>
</dbReference>
<name>A0A4R0PEE5_9HYPH</name>
<organism evidence="4 5">
    <name type="scientific">Oricola cellulosilytica</name>
    <dbReference type="NCBI Taxonomy" id="1429082"/>
    <lineage>
        <taxon>Bacteria</taxon>
        <taxon>Pseudomonadati</taxon>
        <taxon>Pseudomonadota</taxon>
        <taxon>Alphaproteobacteria</taxon>
        <taxon>Hyphomicrobiales</taxon>
        <taxon>Ahrensiaceae</taxon>
        <taxon>Oricola</taxon>
    </lineage>
</organism>